<feature type="transmembrane region" description="Helical" evidence="1">
    <location>
        <begin position="92"/>
        <end position="112"/>
    </location>
</feature>
<feature type="transmembrane region" description="Helical" evidence="1">
    <location>
        <begin position="12"/>
        <end position="35"/>
    </location>
</feature>
<reference evidence="2 3" key="1">
    <citation type="submission" date="2020-08" db="EMBL/GenBank/DDBJ databases">
        <title>Functional genomics of gut bacteria from endangered species of beetles.</title>
        <authorList>
            <person name="Carlos-Shanley C."/>
        </authorList>
    </citation>
    <scope>NUCLEOTIDE SEQUENCE [LARGE SCALE GENOMIC DNA]</scope>
    <source>
        <strain evidence="2 3">S00152</strain>
    </source>
</reference>
<name>A0ABR6B626_9BACI</name>
<dbReference type="Proteomes" id="UP000517315">
    <property type="component" value="Unassembled WGS sequence"/>
</dbReference>
<feature type="transmembrane region" description="Helical" evidence="1">
    <location>
        <begin position="118"/>
        <end position="137"/>
    </location>
</feature>
<dbReference type="InterPro" id="IPR002798">
    <property type="entry name" value="SpoIIM-like"/>
</dbReference>
<dbReference type="RefSeq" id="WP_017366500.1">
    <property type="nucleotide sequence ID" value="NZ_JACJIG010000004.1"/>
</dbReference>
<dbReference type="EMBL" id="JACJIG010000004">
    <property type="protein sequence ID" value="MBA8919601.1"/>
    <property type="molecule type" value="Genomic_DNA"/>
</dbReference>
<keyword evidence="1" id="KW-0472">Membrane</keyword>
<protein>
    <submittedName>
        <fullName evidence="2">Membrane protein SpoIIM required for sporulation</fullName>
    </submittedName>
</protein>
<accession>A0ABR6B626</accession>
<keyword evidence="1" id="KW-1133">Transmembrane helix</keyword>
<evidence type="ECO:0000256" key="1">
    <source>
        <dbReference type="SAM" id="Phobius"/>
    </source>
</evidence>
<comment type="caution">
    <text evidence="2">The sequence shown here is derived from an EMBL/GenBank/DDBJ whole genome shotgun (WGS) entry which is preliminary data.</text>
</comment>
<feature type="transmembrane region" description="Helical" evidence="1">
    <location>
        <begin position="57"/>
        <end position="80"/>
    </location>
</feature>
<keyword evidence="1" id="KW-0812">Transmembrane</keyword>
<gene>
    <name evidence="2" type="ORF">HNP39_003357</name>
</gene>
<dbReference type="Pfam" id="PF01944">
    <property type="entry name" value="SpoIIM"/>
    <property type="match status" value="1"/>
</dbReference>
<feature type="transmembrane region" description="Helical" evidence="1">
    <location>
        <begin position="149"/>
        <end position="170"/>
    </location>
</feature>
<organism evidence="2 3">
    <name type="scientific">Bacillus aerius</name>
    <dbReference type="NCBI Taxonomy" id="293388"/>
    <lineage>
        <taxon>Bacteria</taxon>
        <taxon>Bacillati</taxon>
        <taxon>Bacillota</taxon>
        <taxon>Bacilli</taxon>
        <taxon>Bacillales</taxon>
        <taxon>Bacillaceae</taxon>
        <taxon>Bacillus</taxon>
    </lineage>
</organism>
<keyword evidence="3" id="KW-1185">Reference proteome</keyword>
<evidence type="ECO:0000313" key="3">
    <source>
        <dbReference type="Proteomes" id="UP000517315"/>
    </source>
</evidence>
<proteinExistence type="predicted"/>
<sequence length="171" mass="19535">MKKLFINKIKVRLSAVSTLSFILLHVVFGVIGFIITKKAPSDVMYVEDSVFLYFTNNFLYCMVLVVGVVTAGLLTTFLIASNAYLLGVTMKGALLLGHDIGYVLYHILHGVIELPAIYFFFKIGIYPVSLFLKYFVFDHRFDFWRDIYTVIRYFIYGTALLLLAAVVEFLL</sequence>
<evidence type="ECO:0000313" key="2">
    <source>
        <dbReference type="EMBL" id="MBA8919601.1"/>
    </source>
</evidence>